<feature type="region of interest" description="Disordered" evidence="1">
    <location>
        <begin position="54"/>
        <end position="86"/>
    </location>
</feature>
<proteinExistence type="predicted"/>
<sequence length="86" mass="9626">MSTRDLGKHVVELHDQGMLAITGEGCRLTLSPHEAIDFLSWLNQHRKTIEAAARAHATEEVPEILREETSAPDTDPDERENPVDEP</sequence>
<evidence type="ECO:0000256" key="1">
    <source>
        <dbReference type="SAM" id="MobiDB-lite"/>
    </source>
</evidence>
<evidence type="ECO:0000313" key="2">
    <source>
        <dbReference type="EMBL" id="GCE22543.1"/>
    </source>
</evidence>
<gene>
    <name evidence="2" type="ORF">KDK_63430</name>
</gene>
<dbReference type="OrthoDB" id="164391at2"/>
<comment type="caution">
    <text evidence="2">The sequence shown here is derived from an EMBL/GenBank/DDBJ whole genome shotgun (WGS) entry which is preliminary data.</text>
</comment>
<evidence type="ECO:0000313" key="3">
    <source>
        <dbReference type="Proteomes" id="UP000287188"/>
    </source>
</evidence>
<dbReference type="EMBL" id="BIFS01000002">
    <property type="protein sequence ID" value="GCE22543.1"/>
    <property type="molecule type" value="Genomic_DNA"/>
</dbReference>
<feature type="compositionally biased region" description="Basic and acidic residues" evidence="1">
    <location>
        <begin position="56"/>
        <end position="69"/>
    </location>
</feature>
<dbReference type="AlphaFoldDB" id="A0A402AU28"/>
<organism evidence="2 3">
    <name type="scientific">Dictyobacter kobayashii</name>
    <dbReference type="NCBI Taxonomy" id="2014872"/>
    <lineage>
        <taxon>Bacteria</taxon>
        <taxon>Bacillati</taxon>
        <taxon>Chloroflexota</taxon>
        <taxon>Ktedonobacteria</taxon>
        <taxon>Ktedonobacterales</taxon>
        <taxon>Dictyobacteraceae</taxon>
        <taxon>Dictyobacter</taxon>
    </lineage>
</organism>
<accession>A0A402AU28</accession>
<dbReference type="Proteomes" id="UP000287188">
    <property type="component" value="Unassembled WGS sequence"/>
</dbReference>
<reference evidence="3" key="1">
    <citation type="submission" date="2018-12" db="EMBL/GenBank/DDBJ databases">
        <title>Tengunoibacter tsumagoiensis gen. nov., sp. nov., Dictyobacter kobayashii sp. nov., D. alpinus sp. nov., and D. joshuensis sp. nov. and description of Dictyobacteraceae fam. nov. within the order Ktedonobacterales isolated from Tengu-no-mugimeshi.</title>
        <authorList>
            <person name="Wang C.M."/>
            <person name="Zheng Y."/>
            <person name="Sakai Y."/>
            <person name="Toyoda A."/>
            <person name="Minakuchi Y."/>
            <person name="Abe K."/>
            <person name="Yokota A."/>
            <person name="Yabe S."/>
        </authorList>
    </citation>
    <scope>NUCLEOTIDE SEQUENCE [LARGE SCALE GENOMIC DNA]</scope>
    <source>
        <strain evidence="3">Uno11</strain>
    </source>
</reference>
<dbReference type="RefSeq" id="WP_126555498.1">
    <property type="nucleotide sequence ID" value="NZ_BIFS01000002.1"/>
</dbReference>
<name>A0A402AU28_9CHLR</name>
<protein>
    <submittedName>
        <fullName evidence="2">Uncharacterized protein</fullName>
    </submittedName>
</protein>
<keyword evidence="3" id="KW-1185">Reference proteome</keyword>